<accession>A0AA95G394</accession>
<dbReference type="RefSeq" id="WP_267238862.1">
    <property type="nucleotide sequence ID" value="NZ_CP045843.1"/>
</dbReference>
<dbReference type="EMBL" id="CP123488">
    <property type="protein sequence ID" value="WGL57777.1"/>
    <property type="molecule type" value="Genomic_DNA"/>
</dbReference>
<dbReference type="AlphaFoldDB" id="A0AA95G394"/>
<proteinExistence type="predicted"/>
<sequence>MPPSLYGPTRHDRRFLYNSSADISWCSTASRDDKESDFCQL</sequence>
<name>A0AA95G394_KLUIN</name>
<organism evidence="1 2">
    <name type="scientific">Kluyvera intermedia</name>
    <name type="common">Enterobacter intermedius</name>
    <dbReference type="NCBI Taxonomy" id="61648"/>
    <lineage>
        <taxon>Bacteria</taxon>
        <taxon>Pseudomonadati</taxon>
        <taxon>Pseudomonadota</taxon>
        <taxon>Gammaproteobacteria</taxon>
        <taxon>Enterobacterales</taxon>
        <taxon>Enterobacteriaceae</taxon>
        <taxon>Kluyvera</taxon>
    </lineage>
</organism>
<reference evidence="1" key="1">
    <citation type="submission" date="2023-04" db="EMBL/GenBank/DDBJ databases">
        <title>APH(3)-Id, a novel chromosomal aminoglycoside phosphotransferase, identified from an environmental isolate of Kluyvera intermedia DW18.</title>
        <authorList>
            <person name="Sha Y."/>
        </authorList>
    </citation>
    <scope>NUCLEOTIDE SEQUENCE</scope>
    <source>
        <strain evidence="1">DW18</strain>
    </source>
</reference>
<dbReference type="GeneID" id="91975371"/>
<dbReference type="Proteomes" id="UP001177527">
    <property type="component" value="Chromosome"/>
</dbReference>
<evidence type="ECO:0000313" key="1">
    <source>
        <dbReference type="EMBL" id="WGL57777.1"/>
    </source>
</evidence>
<gene>
    <name evidence="1" type="ORF">QBD33_08440</name>
</gene>
<evidence type="ECO:0000313" key="2">
    <source>
        <dbReference type="Proteomes" id="UP001177527"/>
    </source>
</evidence>
<protein>
    <submittedName>
        <fullName evidence="1">Uncharacterized protein</fullName>
    </submittedName>
</protein>